<dbReference type="OrthoDB" id="18419at2759"/>
<dbReference type="SUPFAM" id="SSF55785">
    <property type="entry name" value="PYP-like sensor domain (PAS domain)"/>
    <property type="match status" value="2"/>
</dbReference>
<keyword evidence="5" id="KW-0418">Kinase</keyword>
<dbReference type="SMART" id="SM00387">
    <property type="entry name" value="HATPase_c"/>
    <property type="match status" value="1"/>
</dbReference>
<dbReference type="SUPFAM" id="SSF52540">
    <property type="entry name" value="P-loop containing nucleoside triphosphate hydrolases"/>
    <property type="match status" value="1"/>
</dbReference>
<evidence type="ECO:0000256" key="5">
    <source>
        <dbReference type="ARBA" id="ARBA00022777"/>
    </source>
</evidence>
<dbReference type="InterPro" id="IPR036890">
    <property type="entry name" value="HATPase_C_sf"/>
</dbReference>
<protein>
    <recommendedName>
        <fullName evidence="2">histidine kinase</fullName>
        <ecNumber evidence="2">2.7.13.3</ecNumber>
    </recommendedName>
</protein>
<proteinExistence type="predicted"/>
<organism evidence="8 9">
    <name type="scientific">Diploscapter pachys</name>
    <dbReference type="NCBI Taxonomy" id="2018661"/>
    <lineage>
        <taxon>Eukaryota</taxon>
        <taxon>Metazoa</taxon>
        <taxon>Ecdysozoa</taxon>
        <taxon>Nematoda</taxon>
        <taxon>Chromadorea</taxon>
        <taxon>Rhabditida</taxon>
        <taxon>Rhabditina</taxon>
        <taxon>Rhabditomorpha</taxon>
        <taxon>Rhabditoidea</taxon>
        <taxon>Rhabditidae</taxon>
        <taxon>Diploscapter</taxon>
    </lineage>
</organism>
<evidence type="ECO:0000259" key="7">
    <source>
        <dbReference type="PROSITE" id="PS50109"/>
    </source>
</evidence>
<dbReference type="InterPro" id="IPR050736">
    <property type="entry name" value="Sensor_HK_Regulatory"/>
</dbReference>
<dbReference type="PROSITE" id="PS50109">
    <property type="entry name" value="HIS_KIN"/>
    <property type="match status" value="1"/>
</dbReference>
<dbReference type="InterPro" id="IPR005467">
    <property type="entry name" value="His_kinase_dom"/>
</dbReference>
<dbReference type="Pfam" id="PF12860">
    <property type="entry name" value="PAS_7"/>
    <property type="match status" value="2"/>
</dbReference>
<dbReference type="Pfam" id="PF02367">
    <property type="entry name" value="TsaE"/>
    <property type="match status" value="1"/>
</dbReference>
<dbReference type="Proteomes" id="UP000218231">
    <property type="component" value="Unassembled WGS sequence"/>
</dbReference>
<sequence>MTAVVCGAVLALLVGGAGYALFVGRRLAAEADDASARVREAEALRSVSPALPMLVRADGRVEMPPRLVDWLGLAVAPRFLQDLSADGAGLPADEATALASEVKAAQRSGRAFVRALHPQGSGRAITVRGSRAPGELGATGAVVLWTMDATDSESEIGRLQTEVDDLSTAFDALSGLIEAAPLPMWYRGSDLRLAMVNSAYVRAVEGADAADVIARELELVEGSGRGGPRAGAQAARISGKPQREILPATIDGERRSLEVHDVPLPTGGVASFAVDVEDLEQSRAGAKRFAEAQRAMLDRLSAGVAQFGADRGLVFCNQPFRRMFAMRTEWLSDRPEFDRVLERMREANRLPEVRDFPSWKAERRAWFVPGEDAAEENWHLPGGTHLRVVAQPLPDGGLLVIFEDRTEQVQLASARDTLLRVRTATFDNLFEALAVFAGDGKLQLWNNRMRAVWGFEEEFLAGHPRVDTFAEAAAPKLATPNRAALIPELVRSATVERQQRGGRVAFADGRHFEFAAVPLPDGNALLTMLDITDSRRAEQALRERANALEAADRVKTQFVANMSYELRTPLTSISGFAEMLHGGYAGKLSKDADTYVEAILQSVERLGLLIDDVLDLTQGGDDAEIERVDVDLAVVARAAADTIMPAAKRRKLDFAVEVARSAGRVTGDPKRLKEVIEHLLRHAVAATPEGGRILLHADGSATGARIVVSDDGFGMDAESVAKAFDRFGEPGMQPTGERALGLGLPLAKQFVEAHGGRIDLVSQPDAVATEAFGASLADRVRAGDVIALSGDLGMGKTSIARGLLAALGLQGEAPSPSFAIVQPYDPPEVRVPVLHVDLYRIEDPDELEELGLDEALSDAVLLVEWPERAPGYWPHALRLTLAPAPDGGRILTADVPASWKPRWPI</sequence>
<dbReference type="GO" id="GO:0002949">
    <property type="term" value="P:tRNA threonylcarbamoyladenosine modification"/>
    <property type="evidence" value="ECO:0007669"/>
    <property type="project" value="InterPro"/>
</dbReference>
<dbReference type="CDD" id="cd00075">
    <property type="entry name" value="HATPase"/>
    <property type="match status" value="1"/>
</dbReference>
<dbReference type="EMBL" id="LIAE01008439">
    <property type="protein sequence ID" value="PAV74028.1"/>
    <property type="molecule type" value="Genomic_DNA"/>
</dbReference>
<dbReference type="NCBIfam" id="TIGR00150">
    <property type="entry name" value="T6A_YjeE"/>
    <property type="match status" value="1"/>
</dbReference>
<dbReference type="Gene3D" id="3.40.50.300">
    <property type="entry name" value="P-loop containing nucleotide triphosphate hydrolases"/>
    <property type="match status" value="1"/>
</dbReference>
<dbReference type="AlphaFoldDB" id="A0A2A2KJI1"/>
<dbReference type="Pfam" id="PF00512">
    <property type="entry name" value="HisKA"/>
    <property type="match status" value="1"/>
</dbReference>
<reference evidence="8 9" key="1">
    <citation type="journal article" date="2017" name="Curr. Biol.">
        <title>Genome architecture and evolution of a unichromosomal asexual nematode.</title>
        <authorList>
            <person name="Fradin H."/>
            <person name="Zegar C."/>
            <person name="Gutwein M."/>
            <person name="Lucas J."/>
            <person name="Kovtun M."/>
            <person name="Corcoran D."/>
            <person name="Baugh L.R."/>
            <person name="Kiontke K."/>
            <person name="Gunsalus K."/>
            <person name="Fitch D.H."/>
            <person name="Piano F."/>
        </authorList>
    </citation>
    <scope>NUCLEOTIDE SEQUENCE [LARGE SCALE GENOMIC DNA]</scope>
    <source>
        <strain evidence="8">PF1309</strain>
    </source>
</reference>
<dbReference type="SMART" id="SM00388">
    <property type="entry name" value="HisKA"/>
    <property type="match status" value="1"/>
</dbReference>
<evidence type="ECO:0000256" key="6">
    <source>
        <dbReference type="ARBA" id="ARBA00023012"/>
    </source>
</evidence>
<dbReference type="GO" id="GO:0000155">
    <property type="term" value="F:phosphorelay sensor kinase activity"/>
    <property type="evidence" value="ECO:0007669"/>
    <property type="project" value="InterPro"/>
</dbReference>
<keyword evidence="4" id="KW-0808">Transferase</keyword>
<evidence type="ECO:0000256" key="3">
    <source>
        <dbReference type="ARBA" id="ARBA00022553"/>
    </source>
</evidence>
<dbReference type="InterPro" id="IPR003442">
    <property type="entry name" value="T6A_TsaE"/>
</dbReference>
<evidence type="ECO:0000313" key="8">
    <source>
        <dbReference type="EMBL" id="PAV74028.1"/>
    </source>
</evidence>
<evidence type="ECO:0000256" key="4">
    <source>
        <dbReference type="ARBA" id="ARBA00022679"/>
    </source>
</evidence>
<dbReference type="InterPro" id="IPR003594">
    <property type="entry name" value="HATPase_dom"/>
</dbReference>
<name>A0A2A2KJI1_9BILA</name>
<dbReference type="Gene3D" id="3.30.450.20">
    <property type="entry name" value="PAS domain"/>
    <property type="match status" value="2"/>
</dbReference>
<evidence type="ECO:0000313" key="9">
    <source>
        <dbReference type="Proteomes" id="UP000218231"/>
    </source>
</evidence>
<comment type="catalytic activity">
    <reaction evidence="1">
        <text>ATP + protein L-histidine = ADP + protein N-phospho-L-histidine.</text>
        <dbReference type="EC" id="2.7.13.3"/>
    </reaction>
</comment>
<dbReference type="Pfam" id="PF02518">
    <property type="entry name" value="HATPase_c"/>
    <property type="match status" value="1"/>
</dbReference>
<dbReference type="PANTHER" id="PTHR43711">
    <property type="entry name" value="TWO-COMPONENT HISTIDINE KINASE"/>
    <property type="match status" value="1"/>
</dbReference>
<comment type="caution">
    <text evidence="8">The sequence shown here is derived from an EMBL/GenBank/DDBJ whole genome shotgun (WGS) entry which is preliminary data.</text>
</comment>
<dbReference type="SUPFAM" id="SSF55874">
    <property type="entry name" value="ATPase domain of HSP90 chaperone/DNA topoisomerase II/histidine kinase"/>
    <property type="match status" value="1"/>
</dbReference>
<keyword evidence="3" id="KW-0597">Phosphoprotein</keyword>
<dbReference type="PRINTS" id="PR00344">
    <property type="entry name" value="BCTRLSENSOR"/>
</dbReference>
<dbReference type="PANTHER" id="PTHR43711:SF1">
    <property type="entry name" value="HISTIDINE KINASE 1"/>
    <property type="match status" value="1"/>
</dbReference>
<dbReference type="EC" id="2.7.13.3" evidence="2"/>
<dbReference type="Gene3D" id="1.10.287.130">
    <property type="match status" value="1"/>
</dbReference>
<keyword evidence="6" id="KW-0902">Two-component regulatory system</keyword>
<dbReference type="InterPro" id="IPR036097">
    <property type="entry name" value="HisK_dim/P_sf"/>
</dbReference>
<gene>
    <name evidence="8" type="ORF">WR25_26555</name>
</gene>
<dbReference type="InterPro" id="IPR004358">
    <property type="entry name" value="Sig_transdc_His_kin-like_C"/>
</dbReference>
<evidence type="ECO:0000256" key="2">
    <source>
        <dbReference type="ARBA" id="ARBA00012438"/>
    </source>
</evidence>
<dbReference type="InterPro" id="IPR027417">
    <property type="entry name" value="P-loop_NTPase"/>
</dbReference>
<feature type="domain" description="Histidine kinase" evidence="7">
    <location>
        <begin position="561"/>
        <end position="780"/>
    </location>
</feature>
<dbReference type="InterPro" id="IPR035965">
    <property type="entry name" value="PAS-like_dom_sf"/>
</dbReference>
<keyword evidence="9" id="KW-1185">Reference proteome</keyword>
<dbReference type="CDD" id="cd00082">
    <property type="entry name" value="HisKA"/>
    <property type="match status" value="1"/>
</dbReference>
<dbReference type="SUPFAM" id="SSF47384">
    <property type="entry name" value="Homodimeric domain of signal transducing histidine kinase"/>
    <property type="match status" value="1"/>
</dbReference>
<evidence type="ECO:0000256" key="1">
    <source>
        <dbReference type="ARBA" id="ARBA00000085"/>
    </source>
</evidence>
<dbReference type="STRING" id="2018661.A0A2A2KJI1"/>
<accession>A0A2A2KJI1</accession>
<dbReference type="InterPro" id="IPR003661">
    <property type="entry name" value="HisK_dim/P_dom"/>
</dbReference>